<dbReference type="OrthoDB" id="9785326at2"/>
<evidence type="ECO:0000256" key="3">
    <source>
        <dbReference type="SAM" id="SignalP"/>
    </source>
</evidence>
<organism evidence="4 5">
    <name type="scientific">Pseudodesulfovibrio senegalensis</name>
    <dbReference type="NCBI Taxonomy" id="1721087"/>
    <lineage>
        <taxon>Bacteria</taxon>
        <taxon>Pseudomonadati</taxon>
        <taxon>Thermodesulfobacteriota</taxon>
        <taxon>Desulfovibrionia</taxon>
        <taxon>Desulfovibrionales</taxon>
        <taxon>Desulfovibrionaceae</taxon>
    </lineage>
</organism>
<dbReference type="RefSeq" id="WP_151148928.1">
    <property type="nucleotide sequence ID" value="NZ_WAIE01000001.1"/>
</dbReference>
<gene>
    <name evidence="4" type="ORF">F8A88_00200</name>
</gene>
<dbReference type="AlphaFoldDB" id="A0A6N6N3T4"/>
<comment type="caution">
    <text evidence="4">The sequence shown here is derived from an EMBL/GenBank/DDBJ whole genome shotgun (WGS) entry which is preliminary data.</text>
</comment>
<feature type="signal peptide" evidence="3">
    <location>
        <begin position="1"/>
        <end position="23"/>
    </location>
</feature>
<keyword evidence="5" id="KW-1185">Reference proteome</keyword>
<dbReference type="GO" id="GO:0120010">
    <property type="term" value="P:intermembrane phospholipid transfer"/>
    <property type="evidence" value="ECO:0007669"/>
    <property type="project" value="TreeGrafter"/>
</dbReference>
<dbReference type="PANTHER" id="PTHR30035:SF3">
    <property type="entry name" value="INTERMEMBRANE PHOSPHOLIPID TRANSPORT SYSTEM LIPOPROTEIN MLAA"/>
    <property type="match status" value="1"/>
</dbReference>
<dbReference type="PRINTS" id="PR01805">
    <property type="entry name" value="VACJLIPOPROT"/>
</dbReference>
<accession>A0A6N6N3T4</accession>
<dbReference type="Pfam" id="PF04333">
    <property type="entry name" value="MlaA"/>
    <property type="match status" value="1"/>
</dbReference>
<dbReference type="InterPro" id="IPR007428">
    <property type="entry name" value="MlaA"/>
</dbReference>
<dbReference type="EMBL" id="WAIE01000001">
    <property type="protein sequence ID" value="KAB1442736.1"/>
    <property type="molecule type" value="Genomic_DNA"/>
</dbReference>
<proteinExistence type="inferred from homology"/>
<evidence type="ECO:0000313" key="4">
    <source>
        <dbReference type="EMBL" id="KAB1442736.1"/>
    </source>
</evidence>
<protein>
    <submittedName>
        <fullName evidence="4">VacJ family lipoprotein</fullName>
    </submittedName>
</protein>
<evidence type="ECO:0000313" key="5">
    <source>
        <dbReference type="Proteomes" id="UP000438699"/>
    </source>
</evidence>
<reference evidence="4 5" key="1">
    <citation type="journal article" date="2017" name="Int. J. Syst. Evol. Microbiol.">
        <title>Desulfovibrio senegalensis sp. nov., a mesophilic sulfate reducer isolated from marine sediment.</title>
        <authorList>
            <person name="Thioye A."/>
            <person name="Gam Z.B.A."/>
            <person name="Mbengue M."/>
            <person name="Cayol J.L."/>
            <person name="Joseph-Bartoli M."/>
            <person name="Toure-Kane C."/>
            <person name="Labat M."/>
        </authorList>
    </citation>
    <scope>NUCLEOTIDE SEQUENCE [LARGE SCALE GENOMIC DNA]</scope>
    <source>
        <strain evidence="4 5">DSM 101509</strain>
    </source>
</reference>
<keyword evidence="2 3" id="KW-0732">Signal</keyword>
<evidence type="ECO:0000256" key="2">
    <source>
        <dbReference type="ARBA" id="ARBA00022729"/>
    </source>
</evidence>
<evidence type="ECO:0000256" key="1">
    <source>
        <dbReference type="ARBA" id="ARBA00010634"/>
    </source>
</evidence>
<name>A0A6N6N3T4_9BACT</name>
<dbReference type="GO" id="GO:0016020">
    <property type="term" value="C:membrane"/>
    <property type="evidence" value="ECO:0007669"/>
    <property type="project" value="InterPro"/>
</dbReference>
<dbReference type="PANTHER" id="PTHR30035">
    <property type="entry name" value="LIPOPROTEIN VACJ-RELATED"/>
    <property type="match status" value="1"/>
</dbReference>
<sequence>MRLYIAIIAFFMVVLSAPVSVMADAGQQDAAIQLAQFEDDEIWTDSGELITDDLNRQQVKVSDPLEGWNRFWFQVNDALYFGVFKPLAQGYAFVIPERPRGWVKNFFENLMYPVRLVGCLLQGKFESAGMETSKFIINSTIGLAGFADLTEGRKTVRPIPTGDEDIGQAFGAWGMGPGPYLVWPVLGPSSTRDTVGYVGEYFITPTTYIHPWYWSVATKSYARINKLTFEIGRYESIVDSSVDPYAAVRDAYLKLRAKKVAE</sequence>
<feature type="chain" id="PRO_5027066108" evidence="3">
    <location>
        <begin position="24"/>
        <end position="262"/>
    </location>
</feature>
<comment type="similarity">
    <text evidence="1">Belongs to the MlaA family.</text>
</comment>
<keyword evidence="4" id="KW-0449">Lipoprotein</keyword>
<dbReference type="Proteomes" id="UP000438699">
    <property type="component" value="Unassembled WGS sequence"/>
</dbReference>